<dbReference type="AlphaFoldDB" id="A0A8J5F3F7"/>
<dbReference type="InterPro" id="IPR050132">
    <property type="entry name" value="Gln/Glu-tRNA_Ligase"/>
</dbReference>
<evidence type="ECO:0000313" key="9">
    <source>
        <dbReference type="Proteomes" id="UP000734854"/>
    </source>
</evidence>
<dbReference type="GO" id="GO:0005829">
    <property type="term" value="C:cytosol"/>
    <property type="evidence" value="ECO:0007669"/>
    <property type="project" value="TreeGrafter"/>
</dbReference>
<dbReference type="GO" id="GO:0004819">
    <property type="term" value="F:glutamine-tRNA ligase activity"/>
    <property type="evidence" value="ECO:0007669"/>
    <property type="project" value="TreeGrafter"/>
</dbReference>
<dbReference type="Proteomes" id="UP000734854">
    <property type="component" value="Unassembled WGS sequence"/>
</dbReference>
<keyword evidence="2 6" id="KW-0547">Nucleotide-binding</keyword>
<accession>A0A8J5F3F7</accession>
<dbReference type="InterPro" id="IPR014729">
    <property type="entry name" value="Rossmann-like_a/b/a_fold"/>
</dbReference>
<proteinExistence type="inferred from homology"/>
<keyword evidence="9" id="KW-1185">Reference proteome</keyword>
<dbReference type="Gene3D" id="3.40.50.620">
    <property type="entry name" value="HUPs"/>
    <property type="match status" value="1"/>
</dbReference>
<reference evidence="8 9" key="1">
    <citation type="submission" date="2020-08" db="EMBL/GenBank/DDBJ databases">
        <title>Plant Genome Project.</title>
        <authorList>
            <person name="Zhang R.-G."/>
        </authorList>
    </citation>
    <scope>NUCLEOTIDE SEQUENCE [LARGE SCALE GENOMIC DNA]</scope>
    <source>
        <tissue evidence="8">Rhizome</tissue>
    </source>
</reference>
<feature type="domain" description="Glutamyl/glutaminyl-tRNA synthetase class Ib catalytic" evidence="7">
    <location>
        <begin position="62"/>
        <end position="202"/>
    </location>
</feature>
<evidence type="ECO:0000313" key="8">
    <source>
        <dbReference type="EMBL" id="KAG6480686.1"/>
    </source>
</evidence>
<dbReference type="Pfam" id="PF00749">
    <property type="entry name" value="tRNA-synt_1c"/>
    <property type="match status" value="2"/>
</dbReference>
<dbReference type="PANTHER" id="PTHR43097">
    <property type="entry name" value="GLUTAMINE-TRNA LIGASE"/>
    <property type="match status" value="1"/>
</dbReference>
<sequence>MSDYFQELYNLAVELIHRGLAYVDQVTPEEVKEYREKKMNSPWRDRPIAESLKLFKDMKRVYRIKFAHHPQVGDKWCIYPSYDYSHCIVDSLENVTHSLCSLEFGIRRPSYYWLLVALGLYQAYVWEYSRLNVTNTVMSKRKLKRLVTEKWVDGWDDPCLMTLAGLRRRGVSSTAINSFIRGTGITRRFNSRQSSGMITNFHHDSVMQRCGLMLHQLIPLHITRFRLQMSFIQSNQIFLLRIQKISMASHLE</sequence>
<evidence type="ECO:0000256" key="4">
    <source>
        <dbReference type="ARBA" id="ARBA00022917"/>
    </source>
</evidence>
<dbReference type="EMBL" id="JACMSC010000016">
    <property type="protein sequence ID" value="KAG6480686.1"/>
    <property type="molecule type" value="Genomic_DNA"/>
</dbReference>
<keyword evidence="5 6" id="KW-0030">Aminoacyl-tRNA synthetase</keyword>
<evidence type="ECO:0000259" key="7">
    <source>
        <dbReference type="Pfam" id="PF00749"/>
    </source>
</evidence>
<evidence type="ECO:0000256" key="1">
    <source>
        <dbReference type="ARBA" id="ARBA00022598"/>
    </source>
</evidence>
<keyword evidence="4 6" id="KW-0648">Protein biosynthesis</keyword>
<evidence type="ECO:0000256" key="2">
    <source>
        <dbReference type="ARBA" id="ARBA00022741"/>
    </source>
</evidence>
<dbReference type="GO" id="GO:0006425">
    <property type="term" value="P:glutaminyl-tRNA aminoacylation"/>
    <property type="evidence" value="ECO:0007669"/>
    <property type="project" value="TreeGrafter"/>
</dbReference>
<feature type="domain" description="Glutamyl/glutaminyl-tRNA synthetase class Ib catalytic" evidence="7">
    <location>
        <begin position="2"/>
        <end position="59"/>
    </location>
</feature>
<gene>
    <name evidence="8" type="ORF">ZIOFF_057271</name>
</gene>
<protein>
    <recommendedName>
        <fullName evidence="7">Glutamyl/glutaminyl-tRNA synthetase class Ib catalytic domain-containing protein</fullName>
    </recommendedName>
</protein>
<dbReference type="GO" id="GO:0005524">
    <property type="term" value="F:ATP binding"/>
    <property type="evidence" value="ECO:0007669"/>
    <property type="project" value="UniProtKB-KW"/>
</dbReference>
<dbReference type="PANTHER" id="PTHR43097:SF4">
    <property type="entry name" value="GLUTAMINE--TRNA LIGASE"/>
    <property type="match status" value="1"/>
</dbReference>
<keyword evidence="3 6" id="KW-0067">ATP-binding</keyword>
<name>A0A8J5F3F7_ZINOF</name>
<evidence type="ECO:0000256" key="3">
    <source>
        <dbReference type="ARBA" id="ARBA00022840"/>
    </source>
</evidence>
<dbReference type="InterPro" id="IPR020058">
    <property type="entry name" value="Glu/Gln-tRNA-synth_Ib_cat-dom"/>
</dbReference>
<dbReference type="SUPFAM" id="SSF52374">
    <property type="entry name" value="Nucleotidylyl transferase"/>
    <property type="match status" value="1"/>
</dbReference>
<evidence type="ECO:0000256" key="5">
    <source>
        <dbReference type="ARBA" id="ARBA00023146"/>
    </source>
</evidence>
<organism evidence="8 9">
    <name type="scientific">Zingiber officinale</name>
    <name type="common">Ginger</name>
    <name type="synonym">Amomum zingiber</name>
    <dbReference type="NCBI Taxonomy" id="94328"/>
    <lineage>
        <taxon>Eukaryota</taxon>
        <taxon>Viridiplantae</taxon>
        <taxon>Streptophyta</taxon>
        <taxon>Embryophyta</taxon>
        <taxon>Tracheophyta</taxon>
        <taxon>Spermatophyta</taxon>
        <taxon>Magnoliopsida</taxon>
        <taxon>Liliopsida</taxon>
        <taxon>Zingiberales</taxon>
        <taxon>Zingiberaceae</taxon>
        <taxon>Zingiber</taxon>
    </lineage>
</organism>
<keyword evidence="1 6" id="KW-0436">Ligase</keyword>
<dbReference type="Gene3D" id="3.90.800.10">
    <property type="entry name" value="Glutamyl-tRNA Synthetase, Domain 3"/>
    <property type="match status" value="1"/>
</dbReference>
<evidence type="ECO:0000256" key="6">
    <source>
        <dbReference type="RuleBase" id="RU363037"/>
    </source>
</evidence>
<comment type="caution">
    <text evidence="8">The sequence shown here is derived from an EMBL/GenBank/DDBJ whole genome shotgun (WGS) entry which is preliminary data.</text>
</comment>
<comment type="similarity">
    <text evidence="6">Belongs to the class-I aminoacyl-tRNA synthetase family.</text>
</comment>